<keyword evidence="6 10" id="KW-0498">Mitosis</keyword>
<feature type="region of interest" description="Disordered" evidence="11">
    <location>
        <begin position="132"/>
        <end position="155"/>
    </location>
</feature>
<dbReference type="AlphaFoldDB" id="A0AAV9ILD6"/>
<feature type="domain" description="Condensin complex subunit 1 N-terminal" evidence="13">
    <location>
        <begin position="80"/>
        <end position="233"/>
    </location>
</feature>
<dbReference type="GO" id="GO:0005634">
    <property type="term" value="C:nucleus"/>
    <property type="evidence" value="ECO:0007669"/>
    <property type="project" value="UniProtKB-SubCell"/>
</dbReference>
<keyword evidence="9 10" id="KW-0131">Cell cycle</keyword>
<dbReference type="GO" id="GO:0000796">
    <property type="term" value="C:condensin complex"/>
    <property type="evidence" value="ECO:0007669"/>
    <property type="project" value="TreeGrafter"/>
</dbReference>
<gene>
    <name evidence="14" type="ORF">GAYE_SCF47G5895</name>
</gene>
<evidence type="ECO:0000259" key="12">
    <source>
        <dbReference type="Pfam" id="PF12717"/>
    </source>
</evidence>
<dbReference type="GO" id="GO:0010032">
    <property type="term" value="P:meiotic chromosome condensation"/>
    <property type="evidence" value="ECO:0007669"/>
    <property type="project" value="TreeGrafter"/>
</dbReference>
<protein>
    <recommendedName>
        <fullName evidence="16">Condensin complex subunit 1</fullName>
    </recommendedName>
</protein>
<dbReference type="PANTHER" id="PTHR14222:SF2">
    <property type="entry name" value="CONDENSIN COMPLEX SUBUNIT 1"/>
    <property type="match status" value="1"/>
</dbReference>
<feature type="compositionally biased region" description="Basic and acidic residues" evidence="11">
    <location>
        <begin position="132"/>
        <end position="141"/>
    </location>
</feature>
<keyword evidence="7 10" id="KW-0226">DNA condensation</keyword>
<dbReference type="PANTHER" id="PTHR14222">
    <property type="entry name" value="CONDENSIN"/>
    <property type="match status" value="1"/>
</dbReference>
<keyword evidence="15" id="KW-1185">Reference proteome</keyword>
<evidence type="ECO:0000256" key="5">
    <source>
        <dbReference type="ARBA" id="ARBA00022618"/>
    </source>
</evidence>
<comment type="caution">
    <text evidence="14">The sequence shown here is derived from an EMBL/GenBank/DDBJ whole genome shotgun (WGS) entry which is preliminary data.</text>
</comment>
<dbReference type="InterPro" id="IPR011989">
    <property type="entry name" value="ARM-like"/>
</dbReference>
<dbReference type="Pfam" id="PF12717">
    <property type="entry name" value="Cnd1"/>
    <property type="match status" value="1"/>
</dbReference>
<evidence type="ECO:0000259" key="13">
    <source>
        <dbReference type="Pfam" id="PF12922"/>
    </source>
</evidence>
<keyword evidence="8" id="KW-0539">Nucleus</keyword>
<accession>A0AAV9ILD6</accession>
<dbReference type="GO" id="GO:0007076">
    <property type="term" value="P:mitotic chromosome condensation"/>
    <property type="evidence" value="ECO:0007669"/>
    <property type="project" value="InterPro"/>
</dbReference>
<evidence type="ECO:0000256" key="9">
    <source>
        <dbReference type="ARBA" id="ARBA00023306"/>
    </source>
</evidence>
<dbReference type="GO" id="GO:0042393">
    <property type="term" value="F:histone binding"/>
    <property type="evidence" value="ECO:0007669"/>
    <property type="project" value="TreeGrafter"/>
</dbReference>
<dbReference type="Pfam" id="PF12922">
    <property type="entry name" value="Cnd1_N"/>
    <property type="match status" value="1"/>
</dbReference>
<feature type="region of interest" description="Disordered" evidence="11">
    <location>
        <begin position="1153"/>
        <end position="1232"/>
    </location>
</feature>
<evidence type="ECO:0000256" key="10">
    <source>
        <dbReference type="PIRNR" id="PIRNR017127"/>
    </source>
</evidence>
<dbReference type="InterPro" id="IPR032682">
    <property type="entry name" value="Cnd1_C"/>
</dbReference>
<dbReference type="Gene3D" id="1.25.10.10">
    <property type="entry name" value="Leucine-rich Repeat Variant"/>
    <property type="match status" value="2"/>
</dbReference>
<evidence type="ECO:0000256" key="6">
    <source>
        <dbReference type="ARBA" id="ARBA00022776"/>
    </source>
</evidence>
<dbReference type="InterPro" id="IPR024324">
    <property type="entry name" value="Condensin_cplx_su1_N"/>
</dbReference>
<evidence type="ECO:0000256" key="2">
    <source>
        <dbReference type="ARBA" id="ARBA00004286"/>
    </source>
</evidence>
<feature type="domain" description="Condensin complex subunit 1 C-terminal" evidence="12">
    <location>
        <begin position="931"/>
        <end position="1091"/>
    </location>
</feature>
<organism evidence="14 15">
    <name type="scientific">Galdieria yellowstonensis</name>
    <dbReference type="NCBI Taxonomy" id="3028027"/>
    <lineage>
        <taxon>Eukaryota</taxon>
        <taxon>Rhodophyta</taxon>
        <taxon>Bangiophyceae</taxon>
        <taxon>Galdieriales</taxon>
        <taxon>Galdieriaceae</taxon>
        <taxon>Galdieria</taxon>
    </lineage>
</organism>
<evidence type="ECO:0008006" key="16">
    <source>
        <dbReference type="Google" id="ProtNLM"/>
    </source>
</evidence>
<dbReference type="SUPFAM" id="SSF48371">
    <property type="entry name" value="ARM repeat"/>
    <property type="match status" value="1"/>
</dbReference>
<dbReference type="InterPro" id="IPR007673">
    <property type="entry name" value="Condensin_cplx_su1"/>
</dbReference>
<evidence type="ECO:0000313" key="15">
    <source>
        <dbReference type="Proteomes" id="UP001300502"/>
    </source>
</evidence>
<reference evidence="14 15" key="1">
    <citation type="submission" date="2022-07" db="EMBL/GenBank/DDBJ databases">
        <title>Genome-wide signatures of adaptation to extreme environments.</title>
        <authorList>
            <person name="Cho C.H."/>
            <person name="Yoon H.S."/>
        </authorList>
    </citation>
    <scope>NUCLEOTIDE SEQUENCE [LARGE SCALE GENOMIC DNA]</scope>
    <source>
        <strain evidence="14 15">108.79 E11</strain>
    </source>
</reference>
<keyword evidence="5 10" id="KW-0132">Cell division</keyword>
<evidence type="ECO:0000256" key="3">
    <source>
        <dbReference type="ARBA" id="ARBA00009606"/>
    </source>
</evidence>
<dbReference type="GO" id="GO:0000779">
    <property type="term" value="C:condensed chromosome, centromeric region"/>
    <property type="evidence" value="ECO:0007669"/>
    <property type="project" value="TreeGrafter"/>
</dbReference>
<dbReference type="Proteomes" id="UP001300502">
    <property type="component" value="Unassembled WGS sequence"/>
</dbReference>
<evidence type="ECO:0000256" key="4">
    <source>
        <dbReference type="ARBA" id="ARBA00022454"/>
    </source>
</evidence>
<evidence type="ECO:0000256" key="8">
    <source>
        <dbReference type="ARBA" id="ARBA00023242"/>
    </source>
</evidence>
<proteinExistence type="inferred from homology"/>
<name>A0AAV9ILD6_9RHOD</name>
<evidence type="ECO:0000256" key="1">
    <source>
        <dbReference type="ARBA" id="ARBA00004123"/>
    </source>
</evidence>
<evidence type="ECO:0000256" key="11">
    <source>
        <dbReference type="SAM" id="MobiDB-lite"/>
    </source>
</evidence>
<feature type="compositionally biased region" description="Basic and acidic residues" evidence="11">
    <location>
        <begin position="1165"/>
        <end position="1182"/>
    </location>
</feature>
<dbReference type="PIRSF" id="PIRSF017127">
    <property type="entry name" value="Condensin_D2"/>
    <property type="match status" value="1"/>
</dbReference>
<comment type="function">
    <text evidence="10">Regulatory subunit of the condensin complex, a complex required for conversion of interphase chromatin into mitotic-like condense chromosomes. The condensin complex probably introduces positive supercoils into relaxed DNA in the presence of type I topoisomerases and converts nicked DNA into positive knotted forms in the presence of type II topoisomerases.</text>
</comment>
<keyword evidence="4" id="KW-0158">Chromosome</keyword>
<dbReference type="InterPro" id="IPR016024">
    <property type="entry name" value="ARM-type_fold"/>
</dbReference>
<comment type="similarity">
    <text evidence="3 10">Belongs to the CND1 (condensin subunit 1) family.</text>
</comment>
<evidence type="ECO:0000256" key="7">
    <source>
        <dbReference type="ARBA" id="ARBA00023067"/>
    </source>
</evidence>
<dbReference type="GO" id="GO:0051301">
    <property type="term" value="P:cell division"/>
    <property type="evidence" value="ECO:0007669"/>
    <property type="project" value="UniProtKB-KW"/>
</dbReference>
<dbReference type="InterPro" id="IPR026971">
    <property type="entry name" value="CND1/NCAPD3"/>
</dbReference>
<comment type="subcellular location">
    <subcellularLocation>
        <location evidence="2">Chromosome</location>
    </subcellularLocation>
    <subcellularLocation>
        <location evidence="1">Nucleus</location>
    </subcellularLocation>
</comment>
<sequence>MDAVALFKIPLHLEDLLKEESEEYHITEEDVEKYEAAANVDEDEISRLWFLPVPNVSHDAWCYVYLGIYHFRTLEDQQKERLYRIVTRGVENALDYLRDIQDTDLAKNLLKVTTFVLTHFIVEVQKSYLDETREQSPEEVTKTQASNVAKKTKQTKRKESEEWNWNADKIGVTLDWTIRLLEKCFPQEEPAYDITDKELISLFARVGYVFIEDNSTCRNRELKDTIFAILKVAFETLHFRPSAIAALLHLVRKYEHAATLVAELIYYLDSHFLNWSLGAEVIREISQYDPVELSKAPANSKNIATFLCELTDRSSAGIKENLSLLVDQLDCESYFVRNSIVHAFGRYLLSLSLEPKLEEGKESESVVELKNSLFDILLKRVDDVHAFSRSKVLQVWQTLVENRAVPLSLFPVLMHRVVERLRDKSSIVRKNSIVLFESLLSKNPFGPSLVLAIFENKLKSYQGKNAQTGNLTEAPKLAATGTSDSEKAMEFYQCAVKFIVHVCEAIEILSSLVWSRSSLDVQEAISCIVTARKFEVDNTNAAVRSMLGLVFSRDGNIRSSVIDAYVRLFVGENEKDPLRRSMDVIRGLIQLVSGATVGEVACVQKLLEELIMKKLLDNRTIQMLWDIVFEKVPGVQKKQKKPALLVLTLVAPNLQVSFSEQWTERLLEEMKSWILEEPELCCLGFRVLQHSPAISKKVLKELGSELMSSLDRGAEAPSDWNRFLTGRLCLLEEFINTIYGCDEEPSSTAAFFLKCLYEQLHSCFVEFSSNEGAQNDQDEDALEPHSIKTLCILASLFHFSGHVALNELAYWEGYIRRYKASMAKTTQVDETSTKDDRDEMICEQQEDMHANERYLDELLTHAKQEITSRQGVIGKIAPLAVGIILQKHFYPMIKACAVSYLTKLMCVDERFCEQHLQVLFTVLASEEPAAVRADIVIALCDLTVRYPNLIEPWSSQIFRCLQDRTVEVRRNTIMCITFLVLNDMMKVRGQMSEIVLCLVDPDSQVNKMCHSFFFEMSNKGKSFIYNILPEVISNLSSMSNLSEEHFKTIMSFLFSFIDKERHTEGLVERICQRFRLSNEPSCWRNLSYCLNLLSYSERTIGKLANMIKYYGDKLHDAVVFQTFCSIISKARKFSKAEFRAFLDEFEEKLIECQRKHDEQDENEDFTERQSSADKTPPKQEKRNVKKQVRIVEESSDEEQSDEPVAPKQLKECPIPMTDDYLSTEGEEELSQQVKRLSIRQALRQRK</sequence>
<dbReference type="EMBL" id="JANCYU010000058">
    <property type="protein sequence ID" value="KAK4527961.1"/>
    <property type="molecule type" value="Genomic_DNA"/>
</dbReference>
<evidence type="ECO:0000313" key="14">
    <source>
        <dbReference type="EMBL" id="KAK4527961.1"/>
    </source>
</evidence>